<evidence type="ECO:0000256" key="1">
    <source>
        <dbReference type="ARBA" id="ARBA00003217"/>
    </source>
</evidence>
<dbReference type="PANTHER" id="PTHR21581">
    <property type="entry name" value="D-ALANYL-D-ALANINE CARBOXYPEPTIDASE"/>
    <property type="match status" value="1"/>
</dbReference>
<accession>A0ABU5C826</accession>
<dbReference type="SMART" id="SM00936">
    <property type="entry name" value="PBP5_C"/>
    <property type="match status" value="1"/>
</dbReference>
<comment type="function">
    <text evidence="1">Removes C-terminal D-alanyl residues from sugar-peptide cell wall precursors.</text>
</comment>
<evidence type="ECO:0000256" key="6">
    <source>
        <dbReference type="ARBA" id="ARBA00022670"/>
    </source>
</evidence>
<evidence type="ECO:0000256" key="2">
    <source>
        <dbReference type="ARBA" id="ARBA00004752"/>
    </source>
</evidence>
<keyword evidence="8 15" id="KW-0378">Hydrolase</keyword>
<dbReference type="SUPFAM" id="SSF69189">
    <property type="entry name" value="Penicillin-binding protein associated domain"/>
    <property type="match status" value="1"/>
</dbReference>
<dbReference type="InterPro" id="IPR012338">
    <property type="entry name" value="Beta-lactam/transpept-like"/>
</dbReference>
<evidence type="ECO:0000256" key="3">
    <source>
        <dbReference type="ARBA" id="ARBA00007164"/>
    </source>
</evidence>
<dbReference type="Proteomes" id="UP001281447">
    <property type="component" value="Unassembled WGS sequence"/>
</dbReference>
<keyword evidence="9" id="KW-0133">Cell shape</keyword>
<comment type="caution">
    <text evidence="15">The sequence shown here is derived from an EMBL/GenBank/DDBJ whole genome shotgun (WGS) entry which is preliminary data.</text>
</comment>
<dbReference type="InterPro" id="IPR037167">
    <property type="entry name" value="Peptidase_S11_C_sf"/>
</dbReference>
<organism evidence="15 16">
    <name type="scientific">Tigheibacillus halophilus</name>
    <dbReference type="NCBI Taxonomy" id="361280"/>
    <lineage>
        <taxon>Bacteria</taxon>
        <taxon>Bacillati</taxon>
        <taxon>Bacillota</taxon>
        <taxon>Bacilli</taxon>
        <taxon>Bacillales</taxon>
        <taxon>Bacillaceae</taxon>
        <taxon>Tigheibacillus</taxon>
    </lineage>
</organism>
<evidence type="ECO:0000256" key="11">
    <source>
        <dbReference type="ARBA" id="ARBA00023316"/>
    </source>
</evidence>
<keyword evidence="10" id="KW-0573">Peptidoglycan synthesis</keyword>
<keyword evidence="6" id="KW-0645">Protease</keyword>
<evidence type="ECO:0000256" key="7">
    <source>
        <dbReference type="ARBA" id="ARBA00022729"/>
    </source>
</evidence>
<reference evidence="15 16" key="1">
    <citation type="submission" date="2023-10" db="EMBL/GenBank/DDBJ databases">
        <title>Virgibacillus halophilus 5B73C genome.</title>
        <authorList>
            <person name="Miliotis G."/>
            <person name="Sengupta P."/>
            <person name="Hameed A."/>
            <person name="Chuvochina M."/>
            <person name="Mcdonagh F."/>
            <person name="Simpson A.C."/>
            <person name="Singh N.K."/>
            <person name="Rekha P.D."/>
            <person name="Raman K."/>
            <person name="Hugenholtz P."/>
            <person name="Venkateswaran K."/>
        </authorList>
    </citation>
    <scope>NUCLEOTIDE SEQUENCE [LARGE SCALE GENOMIC DNA]</scope>
    <source>
        <strain evidence="15 16">5B73C</strain>
    </source>
</reference>
<evidence type="ECO:0000259" key="14">
    <source>
        <dbReference type="SMART" id="SM00936"/>
    </source>
</evidence>
<dbReference type="PRINTS" id="PR00725">
    <property type="entry name" value="DADACBPTASE1"/>
</dbReference>
<comment type="pathway">
    <text evidence="2">Cell wall biogenesis; peptidoglycan biosynthesis.</text>
</comment>
<evidence type="ECO:0000313" key="16">
    <source>
        <dbReference type="Proteomes" id="UP001281447"/>
    </source>
</evidence>
<comment type="similarity">
    <text evidence="3 13">Belongs to the peptidase S11 family.</text>
</comment>
<keyword evidence="11" id="KW-0961">Cell wall biogenesis/degradation</keyword>
<dbReference type="InterPro" id="IPR015956">
    <property type="entry name" value="Peniciliin-bd_prot_C_sf"/>
</dbReference>
<dbReference type="GO" id="GO:0004180">
    <property type="term" value="F:carboxypeptidase activity"/>
    <property type="evidence" value="ECO:0007669"/>
    <property type="project" value="UniProtKB-KW"/>
</dbReference>
<dbReference type="InterPro" id="IPR012907">
    <property type="entry name" value="Peptidase_S11_C"/>
</dbReference>
<sequence length="345" mass="38273">MSGNATFSGVGLTQDKNYTVKELYKAMAINSDNGTTIALAELVAGSEGNFVKMMNKKAKEMKLPDYKFVNSSGLDNESLGKNYPKGTDPDGVDMLSARSAALLAYHLVNDFPEALEYSSMPKAKFDKQTITNWNWMLPHHTVNFDQYYYEGVDGLKTGHTDLAGYCFTATAERDGHRLISVVMKTNSEDTRFKETAKLLDYGYSQFGQKNLFPTGYQLKGKKTLPVVKGKEDTVDIATNNDFKVLLKKGEEKKYKITYHIDKSKLNEDGQLVAPVKKGEKLGTAEIVYKGKDLGYINGKTGSQIDLVATKSVDKSNWFMLALGALGDFFTNLFSSAVDMVKGWFS</sequence>
<evidence type="ECO:0000256" key="8">
    <source>
        <dbReference type="ARBA" id="ARBA00022801"/>
    </source>
</evidence>
<feature type="domain" description="Peptidase S11 D-Ala-D-Ala carboxypeptidase A C-terminal" evidence="14">
    <location>
        <begin position="206"/>
        <end position="314"/>
    </location>
</feature>
<evidence type="ECO:0000313" key="15">
    <source>
        <dbReference type="EMBL" id="MDY0394734.1"/>
    </source>
</evidence>
<dbReference type="Gene3D" id="2.60.410.10">
    <property type="entry name" value="D-Ala-D-Ala carboxypeptidase, C-terminal domain"/>
    <property type="match status" value="1"/>
</dbReference>
<keyword evidence="16" id="KW-1185">Reference proteome</keyword>
<dbReference type="Gene3D" id="3.40.710.10">
    <property type="entry name" value="DD-peptidase/beta-lactamase superfamily"/>
    <property type="match status" value="1"/>
</dbReference>
<dbReference type="Pfam" id="PF00768">
    <property type="entry name" value="Peptidase_S11"/>
    <property type="match status" value="1"/>
</dbReference>
<protein>
    <recommendedName>
        <fullName evidence="4">serine-type D-Ala-D-Ala carboxypeptidase</fullName>
        <ecNumber evidence="4">3.4.16.4</ecNumber>
    </recommendedName>
</protein>
<dbReference type="PANTHER" id="PTHR21581:SF11">
    <property type="entry name" value="D-ALANYL-D-ALANINE CARBOXYPEPTIDASE DACA"/>
    <property type="match status" value="1"/>
</dbReference>
<proteinExistence type="inferred from homology"/>
<dbReference type="EC" id="3.4.16.4" evidence="4"/>
<keyword evidence="5 15" id="KW-0121">Carboxypeptidase</keyword>
<name>A0ABU5C826_9BACI</name>
<dbReference type="InterPro" id="IPR001967">
    <property type="entry name" value="Peptidase_S11_N"/>
</dbReference>
<evidence type="ECO:0000256" key="9">
    <source>
        <dbReference type="ARBA" id="ARBA00022960"/>
    </source>
</evidence>
<evidence type="ECO:0000256" key="12">
    <source>
        <dbReference type="ARBA" id="ARBA00034000"/>
    </source>
</evidence>
<dbReference type="EMBL" id="JAWDIP010000003">
    <property type="protein sequence ID" value="MDY0394734.1"/>
    <property type="molecule type" value="Genomic_DNA"/>
</dbReference>
<comment type="catalytic activity">
    <reaction evidence="12">
        <text>Preferential cleavage: (Ac)2-L-Lys-D-Ala-|-D-Ala. Also transpeptidation of peptidyl-alanyl moieties that are N-acyl substituents of D-alanine.</text>
        <dbReference type="EC" id="3.4.16.4"/>
    </reaction>
</comment>
<keyword evidence="7" id="KW-0732">Signal</keyword>
<evidence type="ECO:0000256" key="13">
    <source>
        <dbReference type="RuleBase" id="RU004016"/>
    </source>
</evidence>
<dbReference type="Pfam" id="PF07943">
    <property type="entry name" value="PBP5_C"/>
    <property type="match status" value="1"/>
</dbReference>
<gene>
    <name evidence="15" type="ORF">RWE15_10075</name>
</gene>
<dbReference type="InterPro" id="IPR018044">
    <property type="entry name" value="Peptidase_S11"/>
</dbReference>
<evidence type="ECO:0000256" key="4">
    <source>
        <dbReference type="ARBA" id="ARBA00012448"/>
    </source>
</evidence>
<dbReference type="SUPFAM" id="SSF56601">
    <property type="entry name" value="beta-lactamase/transpeptidase-like"/>
    <property type="match status" value="1"/>
</dbReference>
<evidence type="ECO:0000256" key="5">
    <source>
        <dbReference type="ARBA" id="ARBA00022645"/>
    </source>
</evidence>
<evidence type="ECO:0000256" key="10">
    <source>
        <dbReference type="ARBA" id="ARBA00022984"/>
    </source>
</evidence>